<sequence length="195" mass="22219">MSTSRRRLLYNTVAVNVGCGCRKPKLSDIFRAKPKNRQQPTCKTELTRSSTSSWAERARFSGDSNEEDDTSATFSPCVETSPCCYFSDCETDRRRTRTVAGFGRVGGESVAVEKDSDDPYLDFRQSMLQMILEKEIYAKDDLRELLNCFLQLNPPYHHEIIVRAFTEIWDSVFCVRSVSSPKFQVGYNQSHVSSP</sequence>
<dbReference type="Pfam" id="PF04844">
    <property type="entry name" value="Ovate"/>
    <property type="match status" value="1"/>
</dbReference>
<evidence type="ECO:0000256" key="4">
    <source>
        <dbReference type="ARBA" id="ARBA00023163"/>
    </source>
</evidence>
<dbReference type="Proteomes" id="UP001370490">
    <property type="component" value="Unassembled WGS sequence"/>
</dbReference>
<protein>
    <recommendedName>
        <fullName evidence="6">Transcription repressor</fullName>
    </recommendedName>
    <alternativeName>
        <fullName evidence="6">Ovate family protein</fullName>
    </alternativeName>
</protein>
<dbReference type="PANTHER" id="PTHR33057">
    <property type="entry name" value="TRANSCRIPTION REPRESSOR OFP7-RELATED"/>
    <property type="match status" value="1"/>
</dbReference>
<accession>A0AAN8ZQX6</accession>
<reference evidence="8 9" key="1">
    <citation type="submission" date="2023-12" db="EMBL/GenBank/DDBJ databases">
        <title>A high-quality genome assembly for Dillenia turbinata (Dilleniales).</title>
        <authorList>
            <person name="Chanderbali A."/>
        </authorList>
    </citation>
    <scope>NUCLEOTIDE SEQUENCE [LARGE SCALE GENOMIC DNA]</scope>
    <source>
        <strain evidence="8">LSX21</strain>
        <tissue evidence="8">Leaf</tissue>
    </source>
</reference>
<dbReference type="PANTHER" id="PTHR33057:SF70">
    <property type="entry name" value="TRANSCRIPTION REPRESSOR-RELATED"/>
    <property type="match status" value="1"/>
</dbReference>
<keyword evidence="3 6" id="KW-0805">Transcription regulation</keyword>
<dbReference type="AlphaFoldDB" id="A0AAN8ZQX6"/>
<evidence type="ECO:0000313" key="9">
    <source>
        <dbReference type="Proteomes" id="UP001370490"/>
    </source>
</evidence>
<dbReference type="EMBL" id="JBAMMX010000004">
    <property type="protein sequence ID" value="KAK6942555.1"/>
    <property type="molecule type" value="Genomic_DNA"/>
</dbReference>
<dbReference type="GO" id="GO:0045892">
    <property type="term" value="P:negative regulation of DNA-templated transcription"/>
    <property type="evidence" value="ECO:0007669"/>
    <property type="project" value="UniProtKB-UniRule"/>
</dbReference>
<keyword evidence="2 6" id="KW-0678">Repressor</keyword>
<comment type="subcellular location">
    <subcellularLocation>
        <location evidence="1 6">Nucleus</location>
    </subcellularLocation>
</comment>
<keyword evidence="5 6" id="KW-0539">Nucleus</keyword>
<evidence type="ECO:0000256" key="6">
    <source>
        <dbReference type="RuleBase" id="RU367028"/>
    </source>
</evidence>
<gene>
    <name evidence="8" type="ORF">RJ641_027932</name>
</gene>
<evidence type="ECO:0000259" key="7">
    <source>
        <dbReference type="PROSITE" id="PS51754"/>
    </source>
</evidence>
<evidence type="ECO:0000256" key="1">
    <source>
        <dbReference type="ARBA" id="ARBA00004123"/>
    </source>
</evidence>
<keyword evidence="4 6" id="KW-0804">Transcription</keyword>
<name>A0AAN8ZQX6_9MAGN</name>
<evidence type="ECO:0000256" key="5">
    <source>
        <dbReference type="ARBA" id="ARBA00023242"/>
    </source>
</evidence>
<dbReference type="PROSITE" id="PS51754">
    <property type="entry name" value="OVATE"/>
    <property type="match status" value="1"/>
</dbReference>
<comment type="function">
    <text evidence="6">Transcriptional repressor that regulates multiple aspects of plant growth and development.</text>
</comment>
<evidence type="ECO:0000256" key="2">
    <source>
        <dbReference type="ARBA" id="ARBA00022491"/>
    </source>
</evidence>
<feature type="domain" description="OVATE" evidence="7">
    <location>
        <begin position="112"/>
        <end position="171"/>
    </location>
</feature>
<evidence type="ECO:0000313" key="8">
    <source>
        <dbReference type="EMBL" id="KAK6942555.1"/>
    </source>
</evidence>
<keyword evidence="9" id="KW-1185">Reference proteome</keyword>
<dbReference type="NCBIfam" id="TIGR01568">
    <property type="entry name" value="A_thal_3678"/>
    <property type="match status" value="1"/>
</dbReference>
<proteinExistence type="predicted"/>
<dbReference type="PROSITE" id="PS51257">
    <property type="entry name" value="PROKAR_LIPOPROTEIN"/>
    <property type="match status" value="1"/>
</dbReference>
<organism evidence="8 9">
    <name type="scientific">Dillenia turbinata</name>
    <dbReference type="NCBI Taxonomy" id="194707"/>
    <lineage>
        <taxon>Eukaryota</taxon>
        <taxon>Viridiplantae</taxon>
        <taxon>Streptophyta</taxon>
        <taxon>Embryophyta</taxon>
        <taxon>Tracheophyta</taxon>
        <taxon>Spermatophyta</taxon>
        <taxon>Magnoliopsida</taxon>
        <taxon>eudicotyledons</taxon>
        <taxon>Gunneridae</taxon>
        <taxon>Pentapetalae</taxon>
        <taxon>Dilleniales</taxon>
        <taxon>Dilleniaceae</taxon>
        <taxon>Dillenia</taxon>
    </lineage>
</organism>
<dbReference type="GO" id="GO:0005634">
    <property type="term" value="C:nucleus"/>
    <property type="evidence" value="ECO:0007669"/>
    <property type="project" value="UniProtKB-SubCell"/>
</dbReference>
<evidence type="ECO:0000256" key="3">
    <source>
        <dbReference type="ARBA" id="ARBA00023015"/>
    </source>
</evidence>
<comment type="caution">
    <text evidence="8">The sequence shown here is derived from an EMBL/GenBank/DDBJ whole genome shotgun (WGS) entry which is preliminary data.</text>
</comment>
<dbReference type="InterPro" id="IPR006458">
    <property type="entry name" value="Ovate_C"/>
</dbReference>
<dbReference type="InterPro" id="IPR038933">
    <property type="entry name" value="Ovate"/>
</dbReference>